<accession>A0A098GHY3</accession>
<evidence type="ECO:0000259" key="3">
    <source>
        <dbReference type="Pfam" id="PF13406"/>
    </source>
</evidence>
<dbReference type="EMBL" id="LN614830">
    <property type="protein sequence ID" value="CEG61605.1"/>
    <property type="molecule type" value="Genomic_DNA"/>
</dbReference>
<dbReference type="PANTHER" id="PTHR30163:SF9">
    <property type="entry name" value="MEMBRANE-BOUND LYTIC MUREIN TRANSGLYCOSYLASE B"/>
    <property type="match status" value="1"/>
</dbReference>
<organism evidence="4 6">
    <name type="scientific">Legionella micdadei</name>
    <name type="common">Tatlockia micdadei</name>
    <dbReference type="NCBI Taxonomy" id="451"/>
    <lineage>
        <taxon>Bacteria</taxon>
        <taxon>Pseudomonadati</taxon>
        <taxon>Pseudomonadota</taxon>
        <taxon>Gammaproteobacteria</taxon>
        <taxon>Legionellales</taxon>
        <taxon>Legionellaceae</taxon>
        <taxon>Legionella</taxon>
    </lineage>
</organism>
<protein>
    <submittedName>
        <fullName evidence="4">Membrane-bound lytic murein transglycosylase B</fullName>
    </submittedName>
</protein>
<evidence type="ECO:0000313" key="6">
    <source>
        <dbReference type="Proteomes" id="UP000032414"/>
    </source>
</evidence>
<sequence>MQRLITLCFSFILLLGSSFLAQADTAFTQRKDVQQFINHMVKEYKFDRKELVTVMDSVQLQPQIIESMEKPFEKKTWDVYKQLFLTPERVRAGMEFWRANSDALAKAEKKYGVPANIIVAIIGVETLYGKHQGNYRVLDALSTLAFNYPKRSPFFKKELSEFLLLCREHHVPPTQYLGSYAGAMGKPQFMPSSYRYYAVNFNESEKIDLMNDDNAVIASVANYFHKHGWKMNQGIAQPAQVEGLSYKKINTSYKKAVYRVQQLEAVGVKPLTAAANTPSKVGLIELTTQTGQEFWLAYPNFYVITRYNSSPLYAMAVYLLSQQLKNQWAMSMIEKKYAYV</sequence>
<reference evidence="5 7" key="3">
    <citation type="submission" date="2016-10" db="EMBL/GenBank/DDBJ databases">
        <authorList>
            <person name="Varghese N."/>
            <person name="Submissions S."/>
        </authorList>
    </citation>
    <scope>NUCLEOTIDE SEQUENCE [LARGE SCALE GENOMIC DNA]</scope>
    <source>
        <strain evidence="5 7">ATCC 33218</strain>
    </source>
</reference>
<dbReference type="GO" id="GO:0008933">
    <property type="term" value="F:peptidoglycan lytic transglycosylase activity"/>
    <property type="evidence" value="ECO:0007669"/>
    <property type="project" value="TreeGrafter"/>
</dbReference>
<dbReference type="EMBL" id="FMVN01000008">
    <property type="protein sequence ID" value="SCY46986.1"/>
    <property type="molecule type" value="Genomic_DNA"/>
</dbReference>
<dbReference type="OrthoDB" id="9772911at2"/>
<reference evidence="4" key="2">
    <citation type="submission" date="2014-09" db="EMBL/GenBank/DDBJ databases">
        <authorList>
            <person name="GOMEZ-VALERO Laura"/>
        </authorList>
    </citation>
    <scope>NUCLEOTIDE SEQUENCE</scope>
    <source>
        <strain evidence="4">ATCC33218</strain>
    </source>
</reference>
<feature type="domain" description="Transglycosylase SLT" evidence="3">
    <location>
        <begin position="30"/>
        <end position="322"/>
    </location>
</feature>
<dbReference type="RefSeq" id="WP_045099818.1">
    <property type="nucleotide sequence ID" value="NZ_CP020614.1"/>
</dbReference>
<dbReference type="SUPFAM" id="SSF53955">
    <property type="entry name" value="Lysozyme-like"/>
    <property type="match status" value="1"/>
</dbReference>
<evidence type="ECO:0000313" key="5">
    <source>
        <dbReference type="EMBL" id="SCY46986.1"/>
    </source>
</evidence>
<dbReference type="CDD" id="cd13399">
    <property type="entry name" value="Slt35-like"/>
    <property type="match status" value="1"/>
</dbReference>
<name>A0A098GHY3_LEGMI</name>
<dbReference type="KEGG" id="tmc:LMI_2337"/>
<evidence type="ECO:0000256" key="2">
    <source>
        <dbReference type="SAM" id="SignalP"/>
    </source>
</evidence>
<dbReference type="InterPro" id="IPR043426">
    <property type="entry name" value="MltB-like"/>
</dbReference>
<dbReference type="Gene3D" id="1.10.530.10">
    <property type="match status" value="1"/>
</dbReference>
<dbReference type="PATRIC" id="fig|451.8.peg.2943"/>
<dbReference type="Proteomes" id="UP000182998">
    <property type="component" value="Unassembled WGS sequence"/>
</dbReference>
<feature type="active site" evidence="1">
    <location>
        <position position="125"/>
    </location>
</feature>
<reference evidence="6" key="1">
    <citation type="submission" date="2014-09" db="EMBL/GenBank/DDBJ databases">
        <authorList>
            <person name="Gomez-Valero L."/>
        </authorList>
    </citation>
    <scope>NUCLEOTIDE SEQUENCE [LARGE SCALE GENOMIC DNA]</scope>
    <source>
        <strain evidence="6">ATCC33218</strain>
    </source>
</reference>
<proteinExistence type="predicted"/>
<dbReference type="AlphaFoldDB" id="A0A098GHY3"/>
<dbReference type="Proteomes" id="UP000032414">
    <property type="component" value="Chromosome I"/>
</dbReference>
<keyword evidence="2" id="KW-0732">Signal</keyword>
<evidence type="ECO:0000313" key="7">
    <source>
        <dbReference type="Proteomes" id="UP000182998"/>
    </source>
</evidence>
<feature type="chain" id="PRO_5009750818" evidence="2">
    <location>
        <begin position="24"/>
        <end position="340"/>
    </location>
</feature>
<gene>
    <name evidence="4" type="primary">mltB</name>
    <name evidence="4" type="ORF">LMI_2337</name>
    <name evidence="5" type="ORF">SAMN02982997_01812</name>
</gene>
<dbReference type="GO" id="GO:0009253">
    <property type="term" value="P:peptidoglycan catabolic process"/>
    <property type="evidence" value="ECO:0007669"/>
    <property type="project" value="TreeGrafter"/>
</dbReference>
<evidence type="ECO:0000256" key="1">
    <source>
        <dbReference type="PIRSR" id="PIRSR611757-1"/>
    </source>
</evidence>
<dbReference type="HOGENOM" id="CLU_035402_1_1_6"/>
<dbReference type="STRING" id="451.B6N58_04485"/>
<evidence type="ECO:0000313" key="4">
    <source>
        <dbReference type="EMBL" id="CEG61605.1"/>
    </source>
</evidence>
<dbReference type="Gene3D" id="1.10.8.350">
    <property type="entry name" value="Bacterial muramidase"/>
    <property type="match status" value="1"/>
</dbReference>
<feature type="signal peptide" evidence="2">
    <location>
        <begin position="1"/>
        <end position="23"/>
    </location>
</feature>
<dbReference type="Pfam" id="PF13406">
    <property type="entry name" value="SLT_2"/>
    <property type="match status" value="1"/>
</dbReference>
<keyword evidence="7" id="KW-1185">Reference proteome</keyword>
<dbReference type="InterPro" id="IPR011757">
    <property type="entry name" value="Lytic_transglycosylase_MltB"/>
</dbReference>
<dbReference type="PANTHER" id="PTHR30163">
    <property type="entry name" value="MEMBRANE-BOUND LYTIC MUREIN TRANSGLYCOSYLASE B"/>
    <property type="match status" value="1"/>
</dbReference>
<dbReference type="FunFam" id="1.10.8.350:FF:000001">
    <property type="entry name" value="Lytic murein transglycosylase B"/>
    <property type="match status" value="1"/>
</dbReference>
<dbReference type="InterPro" id="IPR031304">
    <property type="entry name" value="SLT_2"/>
</dbReference>
<dbReference type="InterPro" id="IPR023346">
    <property type="entry name" value="Lysozyme-like_dom_sf"/>
</dbReference>
<dbReference type="NCBIfam" id="TIGR02282">
    <property type="entry name" value="MltB"/>
    <property type="match status" value="1"/>
</dbReference>